<evidence type="ECO:0000256" key="10">
    <source>
        <dbReference type="ARBA" id="ARBA00023004"/>
    </source>
</evidence>
<keyword evidence="8 15" id="KW-0547">Nucleotide-binding</keyword>
<comment type="function">
    <text evidence="1 17">Probable transporter of a GTP-driven Fe(2+) uptake system.</text>
</comment>
<evidence type="ECO:0000256" key="4">
    <source>
        <dbReference type="ARBA" id="ARBA00022475"/>
    </source>
</evidence>
<evidence type="ECO:0000256" key="3">
    <source>
        <dbReference type="ARBA" id="ARBA00022448"/>
    </source>
</evidence>
<keyword evidence="3 17" id="KW-0813">Transport</keyword>
<organism evidence="19 20">
    <name type="scientific">Clostridium botulinum</name>
    <dbReference type="NCBI Taxonomy" id="1491"/>
    <lineage>
        <taxon>Bacteria</taxon>
        <taxon>Bacillati</taxon>
        <taxon>Bacillota</taxon>
        <taxon>Clostridia</taxon>
        <taxon>Eubacteriales</taxon>
        <taxon>Clostridiaceae</taxon>
        <taxon>Clostridium</taxon>
    </lineage>
</organism>
<evidence type="ECO:0000256" key="8">
    <source>
        <dbReference type="ARBA" id="ARBA00022741"/>
    </source>
</evidence>
<accession>A0AAU8YTF7</accession>
<keyword evidence="13 17" id="KW-0472">Membrane</keyword>
<reference evidence="19 20" key="1">
    <citation type="submission" date="2018-01" db="EMBL/GenBank/DDBJ databases">
        <title>Genetic Diversity of Clostridium botulinum in seafood.</title>
        <authorList>
            <person name="Athira V."/>
            <person name="Arun Jyothi P.V."/>
            <person name="Lalitha K.V."/>
            <person name="Joseph T.C."/>
        </authorList>
    </citation>
    <scope>NUCLEOTIDE SEQUENCE [LARGE SCALE GENOMIC DNA]</scope>
    <source>
        <strain evidence="19 20">Mfbjulcb5</strain>
    </source>
</reference>
<dbReference type="InterPro" id="IPR050860">
    <property type="entry name" value="FeoB_GTPase"/>
</dbReference>
<sequence>MITTALLGNPNVGKTSLFNQLTGSNQYVGNWAGVTVEKKEGFVNDSIKIVDLPGIYAMDTFSNEEKVSKNFLINGNVDVIIDIVDASNLDRNLYLTTQLKQFNKPIILVLNMIDVAENKGIKINYDILSKELNVKVIPIIASKGIGIDKLIETLENKTFLSYKDNNDYNFESERDAYKFIGNIFEKAVTLEEKKTISNTDKIDKIVLNPVLAYPLFLGILYIIFKFTFNWVGTPLADYIDGLLNDSLIPYLGTLLASTAPWFKSLLLDGIVAGVGSVIVFLPVILTLFLGISFLEDSGYMARAAFIMDKLMRKMGLSGKAFIPMVVGFGCSVPGIMSARTLESERDRKLTALLVPLMSCNARLPVYALFASVFFSGHETSIVFSLYILGILLAFIIGLLFKNTLFKKDEEPFIIELPEYKMPEFKNLMLHTWDKGKGFLKKAGTIIFSISVIVWLLSNFNFSGMVDINESFLASLGRVLSPIFKPLGFSGWQTSVSLLTGLMAKEVIVGTMGIIYGGDLKVTLLNHFSPLSAYSFLVFVLLYTPCVSVVATMRKEYGSKMALFSVTYQIILAWIISFLIYNVGALII</sequence>
<dbReference type="PANTHER" id="PTHR43185:SF1">
    <property type="entry name" value="FE(2+) TRANSPORTER FEOB"/>
    <property type="match status" value="1"/>
</dbReference>
<gene>
    <name evidence="19" type="primary">feoB</name>
    <name evidence="19" type="ORF">C3B64_04115</name>
</gene>
<dbReference type="PROSITE" id="PS51711">
    <property type="entry name" value="G_FEOB"/>
    <property type="match status" value="1"/>
</dbReference>
<evidence type="ECO:0000259" key="18">
    <source>
        <dbReference type="PROSITE" id="PS51711"/>
    </source>
</evidence>
<feature type="binding site" evidence="16">
    <location>
        <position position="19"/>
    </location>
    <ligand>
        <name>Mg(2+)</name>
        <dbReference type="ChEBI" id="CHEBI:18420"/>
        <label>2</label>
    </ligand>
</feature>
<evidence type="ECO:0000256" key="11">
    <source>
        <dbReference type="ARBA" id="ARBA00023065"/>
    </source>
</evidence>
<dbReference type="GO" id="GO:0046872">
    <property type="term" value="F:metal ion binding"/>
    <property type="evidence" value="ECO:0007669"/>
    <property type="project" value="UniProtKB-KW"/>
</dbReference>
<feature type="transmembrane region" description="Helical" evidence="17">
    <location>
        <begin position="562"/>
        <end position="586"/>
    </location>
</feature>
<dbReference type="InterPro" id="IPR011642">
    <property type="entry name" value="Gate_dom"/>
</dbReference>
<evidence type="ECO:0000256" key="2">
    <source>
        <dbReference type="ARBA" id="ARBA00004429"/>
    </source>
</evidence>
<evidence type="ECO:0000313" key="20">
    <source>
        <dbReference type="Proteomes" id="UP000238070"/>
    </source>
</evidence>
<keyword evidence="16" id="KW-0460">Magnesium</keyword>
<dbReference type="EMBL" id="CP027776">
    <property type="protein sequence ID" value="AVP63487.1"/>
    <property type="molecule type" value="Genomic_DNA"/>
</dbReference>
<dbReference type="GO" id="GO:0005525">
    <property type="term" value="F:GTP binding"/>
    <property type="evidence" value="ECO:0007669"/>
    <property type="project" value="UniProtKB-KW"/>
</dbReference>
<feature type="transmembrane region" description="Helical" evidence="17">
    <location>
        <begin position="530"/>
        <end position="550"/>
    </location>
</feature>
<keyword evidence="9 17" id="KW-1133">Transmembrane helix</keyword>
<feature type="binding site" evidence="16">
    <location>
        <position position="22"/>
    </location>
    <ligand>
        <name>Mg(2+)</name>
        <dbReference type="ChEBI" id="CHEBI:18420"/>
        <label>1</label>
    </ligand>
</feature>
<evidence type="ECO:0000256" key="12">
    <source>
        <dbReference type="ARBA" id="ARBA00023134"/>
    </source>
</evidence>
<dbReference type="Pfam" id="PF02421">
    <property type="entry name" value="FeoB_N"/>
    <property type="match status" value="1"/>
</dbReference>
<feature type="transmembrane region" description="Helical" evidence="17">
    <location>
        <begin position="269"/>
        <end position="294"/>
    </location>
</feature>
<keyword evidence="16" id="KW-0479">Metal-binding</keyword>
<feature type="binding site" evidence="15">
    <location>
        <begin position="51"/>
        <end position="54"/>
    </location>
    <ligand>
        <name>GTP</name>
        <dbReference type="ChEBI" id="CHEBI:37565"/>
        <label>1</label>
    </ligand>
</feature>
<feature type="transmembrane region" description="Helical" evidence="17">
    <location>
        <begin position="205"/>
        <end position="226"/>
    </location>
</feature>
<dbReference type="Pfam" id="PF07664">
    <property type="entry name" value="FeoB_C"/>
    <property type="match status" value="1"/>
</dbReference>
<feature type="binding site" evidence="16">
    <location>
        <position position="23"/>
    </location>
    <ligand>
        <name>Mg(2+)</name>
        <dbReference type="ChEBI" id="CHEBI:18420"/>
        <label>2</label>
    </ligand>
</feature>
<dbReference type="NCBIfam" id="TIGR00437">
    <property type="entry name" value="feoB"/>
    <property type="match status" value="1"/>
</dbReference>
<dbReference type="Pfam" id="PF07670">
    <property type="entry name" value="Gate"/>
    <property type="match status" value="2"/>
</dbReference>
<keyword evidence="4" id="KW-1003">Cell membrane</keyword>
<evidence type="ECO:0000256" key="5">
    <source>
        <dbReference type="ARBA" id="ARBA00022496"/>
    </source>
</evidence>
<keyword evidence="11" id="KW-0406">Ion transport</keyword>
<feature type="binding site" evidence="15">
    <location>
        <begin position="33"/>
        <end position="37"/>
    </location>
    <ligand>
        <name>GTP</name>
        <dbReference type="ChEBI" id="CHEBI:37565"/>
        <label>1</label>
    </ligand>
</feature>
<evidence type="ECO:0000256" key="14">
    <source>
        <dbReference type="NCBIfam" id="TIGR00437"/>
    </source>
</evidence>
<feature type="transmembrane region" description="Helical" evidence="17">
    <location>
        <begin position="349"/>
        <end position="374"/>
    </location>
</feature>
<evidence type="ECO:0000256" key="13">
    <source>
        <dbReference type="ARBA" id="ARBA00023136"/>
    </source>
</evidence>
<evidence type="ECO:0000256" key="15">
    <source>
        <dbReference type="PIRSR" id="PIRSR603373-1"/>
    </source>
</evidence>
<keyword evidence="7 17" id="KW-0812">Transmembrane</keyword>
<comment type="subcellular location">
    <subcellularLocation>
        <location evidence="2">Cell inner membrane</location>
        <topology evidence="2">Multi-pass membrane protein</topology>
    </subcellularLocation>
    <subcellularLocation>
        <location evidence="17">Cell membrane</location>
        <topology evidence="17">Multi-pass membrane protein</topology>
    </subcellularLocation>
</comment>
<feature type="transmembrane region" description="Helical" evidence="17">
    <location>
        <begin position="438"/>
        <end position="456"/>
    </location>
</feature>
<evidence type="ECO:0000256" key="6">
    <source>
        <dbReference type="ARBA" id="ARBA00022519"/>
    </source>
</evidence>
<feature type="transmembrane region" description="Helical" evidence="17">
    <location>
        <begin position="314"/>
        <end position="337"/>
    </location>
</feature>
<proteinExistence type="inferred from homology"/>
<dbReference type="GO" id="GO:0005886">
    <property type="term" value="C:plasma membrane"/>
    <property type="evidence" value="ECO:0007669"/>
    <property type="project" value="UniProtKB-SubCell"/>
</dbReference>
<keyword evidence="5 17" id="KW-0410">Iron transport</keyword>
<keyword evidence="6" id="KW-0997">Cell inner membrane</keyword>
<feature type="binding site" evidence="15">
    <location>
        <begin position="111"/>
        <end position="114"/>
    </location>
    <ligand>
        <name>GTP</name>
        <dbReference type="ChEBI" id="CHEBI:37565"/>
        <label>1</label>
    </ligand>
</feature>
<protein>
    <recommendedName>
        <fullName evidence="14 17">Ferrous iron transport protein B</fullName>
    </recommendedName>
</protein>
<evidence type="ECO:0000256" key="7">
    <source>
        <dbReference type="ARBA" id="ARBA00022692"/>
    </source>
</evidence>
<evidence type="ECO:0000256" key="9">
    <source>
        <dbReference type="ARBA" id="ARBA00022989"/>
    </source>
</evidence>
<name>A0AAU8YTF7_CLOBO</name>
<dbReference type="FunFam" id="3.40.50.300:FF:000426">
    <property type="entry name" value="Ferrous iron transport protein B"/>
    <property type="match status" value="1"/>
</dbReference>
<dbReference type="PANTHER" id="PTHR43185">
    <property type="entry name" value="FERROUS IRON TRANSPORT PROTEIN B"/>
    <property type="match status" value="1"/>
</dbReference>
<dbReference type="InterPro" id="IPR027417">
    <property type="entry name" value="P-loop_NTPase"/>
</dbReference>
<dbReference type="Proteomes" id="UP000238070">
    <property type="component" value="Chromosome"/>
</dbReference>
<evidence type="ECO:0000256" key="17">
    <source>
        <dbReference type="RuleBase" id="RU362098"/>
    </source>
</evidence>
<dbReference type="AlphaFoldDB" id="A0AAU8YTF7"/>
<dbReference type="InterPro" id="IPR011640">
    <property type="entry name" value="Fe2_transport_prot_B_C"/>
</dbReference>
<evidence type="ECO:0000256" key="1">
    <source>
        <dbReference type="ARBA" id="ARBA00003926"/>
    </source>
</evidence>
<keyword evidence="12 15" id="KW-0342">GTP-binding</keyword>
<feature type="transmembrane region" description="Helical" evidence="17">
    <location>
        <begin position="380"/>
        <end position="400"/>
    </location>
</feature>
<feature type="binding site" evidence="15">
    <location>
        <begin position="8"/>
        <end position="15"/>
    </location>
    <ligand>
        <name>GTP</name>
        <dbReference type="ChEBI" id="CHEBI:37565"/>
        <label>1</label>
    </ligand>
</feature>
<comment type="similarity">
    <text evidence="17">Belongs to the TRAFAC class TrmE-Era-EngA-EngB-Septin-like GTPase superfamily. FeoB GTPase (TC 9.A.8) family.</text>
</comment>
<dbReference type="CDD" id="cd01879">
    <property type="entry name" value="FeoB"/>
    <property type="match status" value="1"/>
</dbReference>
<keyword evidence="10 17" id="KW-0408">Iron</keyword>
<dbReference type="GO" id="GO:0015093">
    <property type="term" value="F:ferrous iron transmembrane transporter activity"/>
    <property type="evidence" value="ECO:0007669"/>
    <property type="project" value="UniProtKB-UniRule"/>
</dbReference>
<evidence type="ECO:0000256" key="16">
    <source>
        <dbReference type="PIRSR" id="PIRSR603373-2"/>
    </source>
</evidence>
<evidence type="ECO:0000313" key="19">
    <source>
        <dbReference type="EMBL" id="AVP63487.1"/>
    </source>
</evidence>
<dbReference type="InterPro" id="IPR030389">
    <property type="entry name" value="G_FEOB_dom"/>
</dbReference>
<dbReference type="SUPFAM" id="SSF52540">
    <property type="entry name" value="P-loop containing nucleoside triphosphate hydrolases"/>
    <property type="match status" value="1"/>
</dbReference>
<dbReference type="InterPro" id="IPR003373">
    <property type="entry name" value="Fe2_transport_prot-B"/>
</dbReference>
<dbReference type="Gene3D" id="3.40.50.300">
    <property type="entry name" value="P-loop containing nucleotide triphosphate hydrolases"/>
    <property type="match status" value="1"/>
</dbReference>
<feature type="domain" description="FeoB-type G" evidence="18">
    <location>
        <begin position="1"/>
        <end position="160"/>
    </location>
</feature>